<dbReference type="AlphaFoldDB" id="B7Q114"/>
<feature type="non-terminal residue" evidence="1">
    <location>
        <position position="1"/>
    </location>
</feature>
<feature type="non-terminal residue" evidence="1">
    <location>
        <position position="83"/>
    </location>
</feature>
<organism>
    <name type="scientific">Ixodes scapularis</name>
    <name type="common">Black-legged tick</name>
    <name type="synonym">Deer tick</name>
    <dbReference type="NCBI Taxonomy" id="6945"/>
    <lineage>
        <taxon>Eukaryota</taxon>
        <taxon>Metazoa</taxon>
        <taxon>Ecdysozoa</taxon>
        <taxon>Arthropoda</taxon>
        <taxon>Chelicerata</taxon>
        <taxon>Arachnida</taxon>
        <taxon>Acari</taxon>
        <taxon>Parasitiformes</taxon>
        <taxon>Ixodida</taxon>
        <taxon>Ixodoidea</taxon>
        <taxon>Ixodidae</taxon>
        <taxon>Ixodinae</taxon>
        <taxon>Ixodes</taxon>
    </lineage>
</organism>
<dbReference type="HOGENOM" id="CLU_2564958_0_0_1"/>
<evidence type="ECO:0000313" key="1">
    <source>
        <dbReference type="EMBL" id="EEC12536.1"/>
    </source>
</evidence>
<dbReference type="EMBL" id="DS835321">
    <property type="protein sequence ID" value="EEC12536.1"/>
    <property type="molecule type" value="Genomic_DNA"/>
</dbReference>
<name>B7Q114_IXOSC</name>
<dbReference type="VEuPathDB" id="VectorBase:ISCW008620"/>
<proteinExistence type="predicted"/>
<protein>
    <submittedName>
        <fullName evidence="1">Uncharacterized protein</fullName>
    </submittedName>
</protein>
<sequence length="83" mass="9563">PPVPRGAVYRNTFHNMRAQQGHRPHERLPIPPPPLKQNTTLRDRINALNQDCPDCADAPATQHWLDLHTNLNGQLHIPRLWNL</sequence>
<dbReference type="PaxDb" id="6945-B7Q114"/>
<gene>
    <name evidence="1" type="ORF">IscW_ISCW008620</name>
</gene>
<accession>B7Q114</accession>
<reference evidence="1" key="1">
    <citation type="submission" date="2008-03" db="EMBL/GenBank/DDBJ databases">
        <title>Annotation of Ixodes scapularis.</title>
        <authorList>
            <consortium name="Ixodes scapularis Genome Project Consortium"/>
            <person name="Caler E."/>
            <person name="Hannick L.I."/>
            <person name="Bidwell S."/>
            <person name="Joardar V."/>
            <person name="Thiagarajan M."/>
            <person name="Amedeo P."/>
            <person name="Galinsky K.J."/>
            <person name="Schobel S."/>
            <person name="Inman J."/>
            <person name="Hostetler J."/>
            <person name="Miller J."/>
            <person name="Hammond M."/>
            <person name="Megy K."/>
            <person name="Lawson D."/>
            <person name="Kodira C."/>
            <person name="Sutton G."/>
            <person name="Meyer J."/>
            <person name="Hill C.A."/>
            <person name="Birren B."/>
            <person name="Nene V."/>
            <person name="Collins F."/>
            <person name="Alarcon-Chaidez F."/>
            <person name="Wikel S."/>
            <person name="Strausberg R."/>
        </authorList>
    </citation>
    <scope>NUCLEOTIDE SEQUENCE [LARGE SCALE GENOMIC DNA]</scope>
    <source>
        <strain evidence="1">Wikel colony</strain>
    </source>
</reference>